<name>A0A0G1J8A8_9BACT</name>
<feature type="signal peptide" evidence="1">
    <location>
        <begin position="1"/>
        <end position="20"/>
    </location>
</feature>
<evidence type="ECO:0000256" key="1">
    <source>
        <dbReference type="SAM" id="SignalP"/>
    </source>
</evidence>
<dbReference type="AlphaFoldDB" id="A0A0G1J8A8"/>
<evidence type="ECO:0000313" key="2">
    <source>
        <dbReference type="EMBL" id="KKT67886.1"/>
    </source>
</evidence>
<sequence>MKRLLFLSILLLLVFGFGCSDSTTEDPKTQAEDLDFSTGSTLVLRQTVFGLGGIFAETFSGDGLAEYQITIDSWSSGNAAAFSWSSSSQQETADSLTARELYTATDHPIGDTTSEPEAVYETVTRSGNYSTVALDTSQKIFLPAYWSEGGQVFDDNSLIWLSQKQYQELVETKETTLSLGLFDEKLSSLVAISDKVQNALNTLQQKAEVASQSQDIYKLIAENDWQNFSLKINGEDQIVQSIKASNWFGSYIILANENNPLILKVTLNPFATGSLDLSSPLSAFLGYELTELTIK</sequence>
<dbReference type="EMBL" id="LCJB01000095">
    <property type="protein sequence ID" value="KKT67886.1"/>
    <property type="molecule type" value="Genomic_DNA"/>
</dbReference>
<gene>
    <name evidence="2" type="ORF">UW63_C0095G0007</name>
</gene>
<feature type="chain" id="PRO_5002537946" evidence="1">
    <location>
        <begin position="21"/>
        <end position="295"/>
    </location>
</feature>
<organism evidence="2 3">
    <name type="scientific">Candidatus Uhrbacteria bacterium GW2011_GWF2_44_350</name>
    <dbReference type="NCBI Taxonomy" id="1619000"/>
    <lineage>
        <taxon>Bacteria</taxon>
        <taxon>Candidatus Uhriibacteriota</taxon>
    </lineage>
</organism>
<dbReference type="PROSITE" id="PS51257">
    <property type="entry name" value="PROKAR_LIPOPROTEIN"/>
    <property type="match status" value="1"/>
</dbReference>
<reference evidence="2 3" key="1">
    <citation type="journal article" date="2015" name="Nature">
        <title>rRNA introns, odd ribosomes, and small enigmatic genomes across a large radiation of phyla.</title>
        <authorList>
            <person name="Brown C.T."/>
            <person name="Hug L.A."/>
            <person name="Thomas B.C."/>
            <person name="Sharon I."/>
            <person name="Castelle C.J."/>
            <person name="Singh A."/>
            <person name="Wilkins M.J."/>
            <person name="Williams K.H."/>
            <person name="Banfield J.F."/>
        </authorList>
    </citation>
    <scope>NUCLEOTIDE SEQUENCE [LARGE SCALE GENOMIC DNA]</scope>
</reference>
<protein>
    <submittedName>
        <fullName evidence="2">Uncharacterized protein</fullName>
    </submittedName>
</protein>
<evidence type="ECO:0000313" key="3">
    <source>
        <dbReference type="Proteomes" id="UP000034154"/>
    </source>
</evidence>
<accession>A0A0G1J8A8</accession>
<comment type="caution">
    <text evidence="2">The sequence shown here is derived from an EMBL/GenBank/DDBJ whole genome shotgun (WGS) entry which is preliminary data.</text>
</comment>
<proteinExistence type="predicted"/>
<dbReference type="Proteomes" id="UP000034154">
    <property type="component" value="Unassembled WGS sequence"/>
</dbReference>
<keyword evidence="1" id="KW-0732">Signal</keyword>